<dbReference type="GeneID" id="4908683"/>
<dbReference type="OrthoDB" id="26810at2157"/>
<dbReference type="STRING" id="410359.Pcal_1857"/>
<dbReference type="AlphaFoldDB" id="A3MXA7"/>
<protein>
    <recommendedName>
        <fullName evidence="3">McrBC 5-methylcytosine restriction system component-like protein</fullName>
    </recommendedName>
</protein>
<dbReference type="RefSeq" id="WP_011850532.1">
    <property type="nucleotide sequence ID" value="NC_009073.1"/>
</dbReference>
<dbReference type="EMBL" id="CP000561">
    <property type="protein sequence ID" value="ABO09274.1"/>
    <property type="molecule type" value="Genomic_DNA"/>
</dbReference>
<reference evidence="1" key="1">
    <citation type="submission" date="2007-02" db="EMBL/GenBank/DDBJ databases">
        <title>Complete sequence of Pyrobaculum calidifontis JCM 11548.</title>
        <authorList>
            <consortium name="US DOE Joint Genome Institute"/>
            <person name="Copeland A."/>
            <person name="Lucas S."/>
            <person name="Lapidus A."/>
            <person name="Barry K."/>
            <person name="Glavina del Rio T."/>
            <person name="Dalin E."/>
            <person name="Tice H."/>
            <person name="Pitluck S."/>
            <person name="Chain P."/>
            <person name="Malfatti S."/>
            <person name="Shin M."/>
            <person name="Vergez L."/>
            <person name="Schmutz J."/>
            <person name="Larimer F."/>
            <person name="Land M."/>
            <person name="Hauser L."/>
            <person name="Kyrpides N."/>
            <person name="Mikhailova N."/>
            <person name="Cozen A.E."/>
            <person name="Fitz-Gibbon S.T."/>
            <person name="House C.H."/>
            <person name="Saltikov C."/>
            <person name="Lowe T.M."/>
            <person name="Richardson P."/>
        </authorList>
    </citation>
    <scope>NUCLEOTIDE SEQUENCE [LARGE SCALE GENOMIC DNA]</scope>
    <source>
        <strain evidence="1">JCM 11548</strain>
    </source>
</reference>
<accession>A3MXA7</accession>
<dbReference type="KEGG" id="pcl:Pcal_1857"/>
<dbReference type="Proteomes" id="UP000001431">
    <property type="component" value="Chromosome"/>
</dbReference>
<organism evidence="1 2">
    <name type="scientific">Pyrobaculum calidifontis (strain DSM 21063 / JCM 11548 / VA1)</name>
    <dbReference type="NCBI Taxonomy" id="410359"/>
    <lineage>
        <taxon>Archaea</taxon>
        <taxon>Thermoproteota</taxon>
        <taxon>Thermoprotei</taxon>
        <taxon>Thermoproteales</taxon>
        <taxon>Thermoproteaceae</taxon>
        <taxon>Pyrobaculum</taxon>
    </lineage>
</organism>
<dbReference type="HOGENOM" id="CLU_682601_0_0_2"/>
<evidence type="ECO:0000313" key="2">
    <source>
        <dbReference type="Proteomes" id="UP000001431"/>
    </source>
</evidence>
<name>A3MXA7_PYRCJ</name>
<keyword evidence="2" id="KW-1185">Reference proteome</keyword>
<dbReference type="eggNOG" id="arCOG05713">
    <property type="taxonomic scope" value="Archaea"/>
</dbReference>
<evidence type="ECO:0000313" key="1">
    <source>
        <dbReference type="EMBL" id="ABO09274.1"/>
    </source>
</evidence>
<evidence type="ECO:0008006" key="3">
    <source>
        <dbReference type="Google" id="ProtNLM"/>
    </source>
</evidence>
<proteinExistence type="predicted"/>
<gene>
    <name evidence="1" type="ordered locus">Pcal_1857</name>
</gene>
<sequence>MAVCRIREGELFLISEKARKCNLEPSKLRAALLNMRAAISVRSPLGVVDTPRPDVRGDRAFSGFWVGAYEYKDKREDRHGEVTLVVEPRVENYVEMVREAAALPLRFHVFALGSVELAHSLAVLTSAVSHLWEVYRAASREPRFLTEFVESSVGFLDVAKGRTVLLRRRRVPNRALANAVVFALRRLVKDVEKARDFAKEVLGESPEVKKVAEFYLNYILHMAEAVLAEVGDLAYWADGGEFGEYWRLALPVRGGGGRGGELARLFLVPSTKLYELYVLAQFLKAVGGDVELCGSRCLKVGNTRFYFNKAPVSRIIKQLTGRRPRPDISIKQGEKVVVVDAKYRELNRGRLALADAIRLAAYLLDVARNGRLTAVVVALEKPTLDHPPVIRTKLTPMLDIEVRFVKVNPSGVNEVRALLSELLA</sequence>